<name>A0A4T0X3L3_9ASCO</name>
<reference evidence="3 4" key="1">
    <citation type="journal article" date="2019" name="Front. Genet.">
        <title>Whole-Genome Sequencing of the Opportunistic Yeast Pathogen Candida inconspicua Uncovers Its Hybrid Origin.</title>
        <authorList>
            <person name="Mixao V."/>
            <person name="Hansen A.P."/>
            <person name="Saus E."/>
            <person name="Boekhout T."/>
            <person name="Lass-Florl C."/>
            <person name="Gabaldon T."/>
        </authorList>
    </citation>
    <scope>NUCLEOTIDE SEQUENCE [LARGE SCALE GENOMIC DNA]</scope>
    <source>
        <strain evidence="3 4">CBS 180</strain>
    </source>
</reference>
<dbReference type="OrthoDB" id="21470at2759"/>
<protein>
    <recommendedName>
        <fullName evidence="2">G-patch domain-containing protein</fullName>
    </recommendedName>
</protein>
<feature type="compositionally biased region" description="Acidic residues" evidence="1">
    <location>
        <begin position="319"/>
        <end position="349"/>
    </location>
</feature>
<comment type="caution">
    <text evidence="3">The sequence shown here is derived from an EMBL/GenBank/DDBJ whole genome shotgun (WGS) entry which is preliminary data.</text>
</comment>
<dbReference type="PANTHER" id="PTHR14195">
    <property type="entry name" value="G PATCH DOMAIN CONTAINING PROTEIN 2"/>
    <property type="match status" value="1"/>
</dbReference>
<evidence type="ECO:0000313" key="4">
    <source>
        <dbReference type="Proteomes" id="UP000307173"/>
    </source>
</evidence>
<dbReference type="Pfam" id="PF01585">
    <property type="entry name" value="G-patch"/>
    <property type="match status" value="1"/>
</dbReference>
<feature type="domain" description="G-patch" evidence="2">
    <location>
        <begin position="834"/>
        <end position="877"/>
    </location>
</feature>
<evidence type="ECO:0000256" key="1">
    <source>
        <dbReference type="SAM" id="MobiDB-lite"/>
    </source>
</evidence>
<dbReference type="STRING" id="52247.A0A4T0X3L3"/>
<dbReference type="PROSITE" id="PS50174">
    <property type="entry name" value="G_PATCH"/>
    <property type="match status" value="1"/>
</dbReference>
<proteinExistence type="predicted"/>
<gene>
    <name evidence="3" type="ORF">CANINC_001482</name>
</gene>
<dbReference type="Proteomes" id="UP000307173">
    <property type="component" value="Unassembled WGS sequence"/>
</dbReference>
<feature type="region of interest" description="Disordered" evidence="1">
    <location>
        <begin position="315"/>
        <end position="349"/>
    </location>
</feature>
<keyword evidence="4" id="KW-1185">Reference proteome</keyword>
<sequence length="877" mass="100843">MVSRLIKLCDNIRGHKMGKKNGGKKGGRGGRGVGRNRGAVKGDKREARSKRNGYHGDAENRQLQDDIESFARRQGLFNDLNPLRNTRTSQSKVLKKMKATKLNQINEMVDLNRGDFNNVEEMSLNAMMYERPRRKNRKENSMFNEVSYTSMHRGDIFNKSYRKLTIEFVKAKDTYDPSKELIEKLANKRHQITEAEPSIANIVDLTEKLIKENEIKQIMKSDIEAFNPSDSDTSSSDFIEEDDNRDGNGTSSKLKIESECCSSLTEVGVLEKREIKKSSHCTEPNLTPRLSFRKVETKQKRTELTIYDDNNEVDFNISFDDDEDDDDSDSLGEVDSFDESEQDDVIEDNLEVDSDEISDNVEDDVSGDDEFVLGKFSGKMKKTKLGENYIELPALNKNKAIKNLPKSRVVEKMIYSVNDETADLSIDDVVRHVNTKMHGDAGDEKKLESEESSDPEFGFLEEDYVSFDITQIKVENIRLGSSEKDKQFYVQASILFGFDDFIWISRTEFEDLLTENGLPEHRFNAFIKKATGHLVPPDTADEIDDFDEDQMFISDSSDDEDDDDEIFTSSDLKMSSKKSRIHKERTSTDGYQSDGSLMNDSELDEELMEGMDDLLNMHKLSKNNNFDPLEVNTRTTRIRGKGKRLKLEHNVDVNPEFQQYLHDKYIAQKNRRKDNKEEREIARKNNSYMLVRYPYLMEMQDIIDEFKDFYKDPVRESLRFPPMDPHVHIVLKSVSEAFGFPSKKIGKGSKQYVEVRKAHKNKSRHPDWNRIDRLAKKRSICFRMDVSLSREEKRELKRIKGGDAEVEKLRNKGRGNFSYKEGEIVGATAKEIDSESIGRKLLEKMGWRTGESLGPDSNKGIIEPIKVVVKTSKRGIV</sequence>
<feature type="region of interest" description="Disordered" evidence="1">
    <location>
        <begin position="578"/>
        <end position="597"/>
    </location>
</feature>
<dbReference type="EMBL" id="SELW01000220">
    <property type="protein sequence ID" value="TID29971.1"/>
    <property type="molecule type" value="Genomic_DNA"/>
</dbReference>
<organism evidence="3 4">
    <name type="scientific">Pichia inconspicua</name>
    <dbReference type="NCBI Taxonomy" id="52247"/>
    <lineage>
        <taxon>Eukaryota</taxon>
        <taxon>Fungi</taxon>
        <taxon>Dikarya</taxon>
        <taxon>Ascomycota</taxon>
        <taxon>Saccharomycotina</taxon>
        <taxon>Pichiomycetes</taxon>
        <taxon>Pichiales</taxon>
        <taxon>Pichiaceae</taxon>
        <taxon>Pichia</taxon>
    </lineage>
</organism>
<feature type="region of interest" description="Disordered" evidence="1">
    <location>
        <begin position="9"/>
        <end position="59"/>
    </location>
</feature>
<feature type="compositionally biased region" description="Basic residues" evidence="1">
    <location>
        <begin position="14"/>
        <end position="28"/>
    </location>
</feature>
<dbReference type="GO" id="GO:0003676">
    <property type="term" value="F:nucleic acid binding"/>
    <property type="evidence" value="ECO:0007669"/>
    <property type="project" value="InterPro"/>
</dbReference>
<dbReference type="SMART" id="SM00443">
    <property type="entry name" value="G_patch"/>
    <property type="match status" value="1"/>
</dbReference>
<dbReference type="InterPro" id="IPR000467">
    <property type="entry name" value="G_patch_dom"/>
</dbReference>
<dbReference type="Gene3D" id="3.30.1370.50">
    <property type="entry name" value="R3H-like domain"/>
    <property type="match status" value="1"/>
</dbReference>
<dbReference type="InterPro" id="IPR036867">
    <property type="entry name" value="R3H_dom_sf"/>
</dbReference>
<feature type="region of interest" description="Disordered" evidence="1">
    <location>
        <begin position="225"/>
        <end position="253"/>
    </location>
</feature>
<feature type="compositionally biased region" description="Polar residues" evidence="1">
    <location>
        <begin position="588"/>
        <end position="597"/>
    </location>
</feature>
<evidence type="ECO:0000259" key="2">
    <source>
        <dbReference type="PROSITE" id="PS50174"/>
    </source>
</evidence>
<accession>A0A4T0X3L3</accession>
<evidence type="ECO:0000313" key="3">
    <source>
        <dbReference type="EMBL" id="TID29971.1"/>
    </source>
</evidence>
<dbReference type="InterPro" id="IPR051189">
    <property type="entry name" value="Splicing_assoc_domain"/>
</dbReference>
<dbReference type="AlphaFoldDB" id="A0A4T0X3L3"/>
<feature type="compositionally biased region" description="Polar residues" evidence="1">
    <location>
        <begin position="228"/>
        <end position="237"/>
    </location>
</feature>